<dbReference type="EMBL" id="BAAABW010000004">
    <property type="protein sequence ID" value="GAA0336434.1"/>
    <property type="molecule type" value="Genomic_DNA"/>
</dbReference>
<accession>A0ABN0WG43</accession>
<dbReference type="Proteomes" id="UP001500063">
    <property type="component" value="Unassembled WGS sequence"/>
</dbReference>
<evidence type="ECO:0000313" key="3">
    <source>
        <dbReference type="Proteomes" id="UP001500063"/>
    </source>
</evidence>
<feature type="signal peptide" evidence="1">
    <location>
        <begin position="1"/>
        <end position="34"/>
    </location>
</feature>
<keyword evidence="3" id="KW-1185">Reference proteome</keyword>
<comment type="caution">
    <text evidence="2">The sequence shown here is derived from an EMBL/GenBank/DDBJ whole genome shotgun (WGS) entry which is preliminary data.</text>
</comment>
<dbReference type="RefSeq" id="WP_344116486.1">
    <property type="nucleotide sequence ID" value="NZ_BAAABW010000004.1"/>
</dbReference>
<dbReference type="SUPFAM" id="SSF53474">
    <property type="entry name" value="alpha/beta-Hydrolases"/>
    <property type="match status" value="1"/>
</dbReference>
<dbReference type="InterPro" id="IPR005152">
    <property type="entry name" value="Lipase_secreted"/>
</dbReference>
<dbReference type="Gene3D" id="1.10.260.160">
    <property type="match status" value="1"/>
</dbReference>
<sequence length="423" mass="45300">MRIPDRAAARRRLAALGGAVALAVTAAAPASATADDHDRRRGQLVSAELVARLSQSTAARQVRDRGYVGDAAVPRYGVDHYRVLYRTIDPQGRPTTASGLVSLPGNDRRELRVVVYEHGTFAARGDAPSGDPRVPTAPSVQADSVLFAGAGYATVAPDYLGLGSGPGPHPYDDLASETTASVDLLRAARTVAHDQGRRLERGVQVTGFSQGGPAAMALGRALQRGAAPHFGLASLAPVSGPYDAQHAEAPAGLERGTLRGKDTNYLFAYWLTAMNRKYHLYDAPSEVFRAPYASFVESLYDGTHGDAEIFTALPDTPRQLLTPKVIDWALHPTGNLLRAYKENDTSCTDWRPRVPVHLFAARGDRDVAYENSLLCERALTAAGARVTLTDVGDVEHSPSRRAALPEVLAWFGERLPADGDFSS</sequence>
<dbReference type="Gene3D" id="3.40.50.1820">
    <property type="entry name" value="alpha/beta hydrolase"/>
    <property type="match status" value="1"/>
</dbReference>
<dbReference type="PIRSF" id="PIRSF029171">
    <property type="entry name" value="Esterase_LipA"/>
    <property type="match status" value="1"/>
</dbReference>
<name>A0ABN0WG43_9ACTN</name>
<evidence type="ECO:0000313" key="2">
    <source>
        <dbReference type="EMBL" id="GAA0336434.1"/>
    </source>
</evidence>
<proteinExistence type="predicted"/>
<organism evidence="2 3">
    <name type="scientific">Streptomyces blastmyceticus</name>
    <dbReference type="NCBI Taxonomy" id="68180"/>
    <lineage>
        <taxon>Bacteria</taxon>
        <taxon>Bacillati</taxon>
        <taxon>Actinomycetota</taxon>
        <taxon>Actinomycetes</taxon>
        <taxon>Kitasatosporales</taxon>
        <taxon>Streptomycetaceae</taxon>
        <taxon>Streptomyces</taxon>
    </lineage>
</organism>
<evidence type="ECO:0000256" key="1">
    <source>
        <dbReference type="SAM" id="SignalP"/>
    </source>
</evidence>
<reference evidence="2 3" key="1">
    <citation type="journal article" date="2019" name="Int. J. Syst. Evol. Microbiol.">
        <title>The Global Catalogue of Microorganisms (GCM) 10K type strain sequencing project: providing services to taxonomists for standard genome sequencing and annotation.</title>
        <authorList>
            <consortium name="The Broad Institute Genomics Platform"/>
            <consortium name="The Broad Institute Genome Sequencing Center for Infectious Disease"/>
            <person name="Wu L."/>
            <person name="Ma J."/>
        </authorList>
    </citation>
    <scope>NUCLEOTIDE SEQUENCE [LARGE SCALE GENOMIC DNA]</scope>
    <source>
        <strain evidence="2 3">JCM 4565</strain>
    </source>
</reference>
<dbReference type="InterPro" id="IPR029058">
    <property type="entry name" value="AB_hydrolase_fold"/>
</dbReference>
<protein>
    <submittedName>
        <fullName evidence="2">Alpha/beta fold hydrolase</fullName>
    </submittedName>
</protein>
<gene>
    <name evidence="2" type="ORF">GCM10010319_10590</name>
</gene>
<keyword evidence="1" id="KW-0732">Signal</keyword>
<keyword evidence="2" id="KW-0378">Hydrolase</keyword>
<dbReference type="InterPro" id="IPR006311">
    <property type="entry name" value="TAT_signal"/>
</dbReference>
<feature type="chain" id="PRO_5045591523" evidence="1">
    <location>
        <begin position="35"/>
        <end position="423"/>
    </location>
</feature>
<dbReference type="PANTHER" id="PTHR34853:SF1">
    <property type="entry name" value="LIPASE 5"/>
    <property type="match status" value="1"/>
</dbReference>
<dbReference type="PANTHER" id="PTHR34853">
    <property type="match status" value="1"/>
</dbReference>
<dbReference type="GO" id="GO:0016787">
    <property type="term" value="F:hydrolase activity"/>
    <property type="evidence" value="ECO:0007669"/>
    <property type="project" value="UniProtKB-KW"/>
</dbReference>
<dbReference type="PROSITE" id="PS51318">
    <property type="entry name" value="TAT"/>
    <property type="match status" value="1"/>
</dbReference>